<proteinExistence type="predicted"/>
<name>A0A178KIQ4_9GAMM</name>
<dbReference type="RefSeq" id="WP_068330511.1">
    <property type="nucleotide sequence ID" value="NZ_LVHF01000015.1"/>
</dbReference>
<dbReference type="EMBL" id="LVHF01000015">
    <property type="protein sequence ID" value="OAN17006.1"/>
    <property type="molecule type" value="Genomic_DNA"/>
</dbReference>
<organism evidence="3 4">
    <name type="scientific">Photobacterium jeanii</name>
    <dbReference type="NCBI Taxonomy" id="858640"/>
    <lineage>
        <taxon>Bacteria</taxon>
        <taxon>Pseudomonadati</taxon>
        <taxon>Pseudomonadota</taxon>
        <taxon>Gammaproteobacteria</taxon>
        <taxon>Vibrionales</taxon>
        <taxon>Vibrionaceae</taxon>
        <taxon>Photobacterium</taxon>
    </lineage>
</organism>
<sequence>MKKLNILHTESSCGWGGQEIRTLTESEGMIARGHQVTIACPSNSNIYTAAKERGINTVALPINKKRPAALMAMYRFLAENQFDVVNTHSSTDSWLVSLSLAWNKSRPGIVRTRHLSTAVHNKKTTQWLYRKGNDFIVTTGEKLRQTLHSDNGVALDKMQSIPTGIDENRFVRPDDKQQVRQALSLPTDKTIIGILATIRSWKGHEYLVEAVASLKRQDNHILIVGDGPFRPTLEAKIDELGIRDQVTLVGNQDDVVPWLQAMDLFCLPSYGNEGVPQGIMQAMLCGLPIISTDVGSILEVLHHEKNGYCVETKDSVSLAKAIETLLDNPALREEFGAYSYQHASANCTMTKMVDEMEAIFQRVSK</sequence>
<accession>A0A178KIQ4</accession>
<dbReference type="CDD" id="cd03801">
    <property type="entry name" value="GT4_PimA-like"/>
    <property type="match status" value="1"/>
</dbReference>
<evidence type="ECO:0000259" key="1">
    <source>
        <dbReference type="Pfam" id="PF00534"/>
    </source>
</evidence>
<dbReference type="Proteomes" id="UP000078503">
    <property type="component" value="Unassembled WGS sequence"/>
</dbReference>
<evidence type="ECO:0000259" key="2">
    <source>
        <dbReference type="Pfam" id="PF13439"/>
    </source>
</evidence>
<dbReference type="GO" id="GO:1901135">
    <property type="term" value="P:carbohydrate derivative metabolic process"/>
    <property type="evidence" value="ECO:0007669"/>
    <property type="project" value="UniProtKB-ARBA"/>
</dbReference>
<dbReference type="Pfam" id="PF13439">
    <property type="entry name" value="Glyco_transf_4"/>
    <property type="match status" value="1"/>
</dbReference>
<evidence type="ECO:0000313" key="4">
    <source>
        <dbReference type="Proteomes" id="UP000078503"/>
    </source>
</evidence>
<feature type="domain" description="Glycosyltransferase subfamily 4-like N-terminal" evidence="2">
    <location>
        <begin position="15"/>
        <end position="169"/>
    </location>
</feature>
<dbReference type="AlphaFoldDB" id="A0A178KIQ4"/>
<reference evidence="3 4" key="1">
    <citation type="submission" date="2016-03" db="EMBL/GenBank/DDBJ databases">
        <title>Photobacterium proteolyticum sp. nov. a protease producing bacterium isolated from ocean sediments of Laizhou Bay.</title>
        <authorList>
            <person name="Li Y."/>
        </authorList>
    </citation>
    <scope>NUCLEOTIDE SEQUENCE [LARGE SCALE GENOMIC DNA]</scope>
    <source>
        <strain evidence="3 4">R-40508</strain>
    </source>
</reference>
<comment type="caution">
    <text evidence="3">The sequence shown here is derived from an EMBL/GenBank/DDBJ whole genome shotgun (WGS) entry which is preliminary data.</text>
</comment>
<evidence type="ECO:0008006" key="5">
    <source>
        <dbReference type="Google" id="ProtNLM"/>
    </source>
</evidence>
<dbReference type="PANTHER" id="PTHR12526:SF638">
    <property type="entry name" value="SPORE COAT PROTEIN SA"/>
    <property type="match status" value="1"/>
</dbReference>
<dbReference type="SUPFAM" id="SSF53756">
    <property type="entry name" value="UDP-Glycosyltransferase/glycogen phosphorylase"/>
    <property type="match status" value="1"/>
</dbReference>
<dbReference type="Pfam" id="PF00534">
    <property type="entry name" value="Glycos_transf_1"/>
    <property type="match status" value="1"/>
</dbReference>
<dbReference type="GO" id="GO:0016757">
    <property type="term" value="F:glycosyltransferase activity"/>
    <property type="evidence" value="ECO:0007669"/>
    <property type="project" value="InterPro"/>
</dbReference>
<dbReference type="InterPro" id="IPR001296">
    <property type="entry name" value="Glyco_trans_1"/>
</dbReference>
<gene>
    <name evidence="3" type="ORF">A3K86_08715</name>
</gene>
<evidence type="ECO:0000313" key="3">
    <source>
        <dbReference type="EMBL" id="OAN17006.1"/>
    </source>
</evidence>
<feature type="domain" description="Glycosyl transferase family 1" evidence="1">
    <location>
        <begin position="176"/>
        <end position="341"/>
    </location>
</feature>
<protein>
    <recommendedName>
        <fullName evidence="5">Glycosyl transferase family 1</fullName>
    </recommendedName>
</protein>
<dbReference type="STRING" id="858640.A3K86_08715"/>
<dbReference type="Gene3D" id="3.40.50.2000">
    <property type="entry name" value="Glycogen Phosphorylase B"/>
    <property type="match status" value="2"/>
</dbReference>
<dbReference type="InterPro" id="IPR028098">
    <property type="entry name" value="Glyco_trans_4-like_N"/>
</dbReference>
<dbReference type="OrthoDB" id="9792269at2"/>
<dbReference type="PANTHER" id="PTHR12526">
    <property type="entry name" value="GLYCOSYLTRANSFERASE"/>
    <property type="match status" value="1"/>
</dbReference>
<keyword evidence="4" id="KW-1185">Reference proteome</keyword>